<dbReference type="RefSeq" id="WP_224139074.1">
    <property type="nucleotide sequence ID" value="NZ_JAIQUM010000020.1"/>
</dbReference>
<feature type="region of interest" description="Disordered" evidence="1">
    <location>
        <begin position="45"/>
        <end position="71"/>
    </location>
</feature>
<gene>
    <name evidence="2" type="ORF">K9V48_11135</name>
</gene>
<reference evidence="2" key="1">
    <citation type="submission" date="2024-05" db="EMBL/GenBank/DDBJ databases">
        <title>Metabacillus sp. nov., isolated from the rhizosphere soil of tomato plants.</title>
        <authorList>
            <person name="Ma R."/>
        </authorList>
    </citation>
    <scope>NUCLEOTIDE SEQUENCE</scope>
    <source>
        <strain evidence="2">DBTR6</strain>
    </source>
</reference>
<dbReference type="Proteomes" id="UP001165287">
    <property type="component" value="Unassembled WGS sequence"/>
</dbReference>
<keyword evidence="3" id="KW-1185">Reference proteome</keyword>
<dbReference type="PROSITE" id="PS51257">
    <property type="entry name" value="PROKAR_LIPOPROTEIN"/>
    <property type="match status" value="1"/>
</dbReference>
<name>A0ABS7URM8_9BACI</name>
<evidence type="ECO:0000313" key="3">
    <source>
        <dbReference type="Proteomes" id="UP001165287"/>
    </source>
</evidence>
<organism evidence="2 3">
    <name type="scientific">Metabacillus rhizolycopersici</name>
    <dbReference type="NCBI Taxonomy" id="2875709"/>
    <lineage>
        <taxon>Bacteria</taxon>
        <taxon>Bacillati</taxon>
        <taxon>Bacillota</taxon>
        <taxon>Bacilli</taxon>
        <taxon>Bacillales</taxon>
        <taxon>Bacillaceae</taxon>
        <taxon>Metabacillus</taxon>
    </lineage>
</organism>
<evidence type="ECO:0008006" key="4">
    <source>
        <dbReference type="Google" id="ProtNLM"/>
    </source>
</evidence>
<dbReference type="EMBL" id="JAIQUM010000020">
    <property type="protein sequence ID" value="MBZ5750791.1"/>
    <property type="molecule type" value="Genomic_DNA"/>
</dbReference>
<comment type="caution">
    <text evidence="2">The sequence shown here is derived from an EMBL/GenBank/DDBJ whole genome shotgun (WGS) entry which is preliminary data.</text>
</comment>
<evidence type="ECO:0000313" key="2">
    <source>
        <dbReference type="EMBL" id="MBZ5750791.1"/>
    </source>
</evidence>
<accession>A0ABS7URM8</accession>
<evidence type="ECO:0000256" key="1">
    <source>
        <dbReference type="SAM" id="MobiDB-lite"/>
    </source>
</evidence>
<proteinExistence type="predicted"/>
<protein>
    <recommendedName>
        <fullName evidence="4">Lipoprotein</fullName>
    </recommendedName>
</protein>
<feature type="compositionally biased region" description="Polar residues" evidence="1">
    <location>
        <begin position="53"/>
        <end position="71"/>
    </location>
</feature>
<sequence length="148" mass="17038">MKKFLILFGLFVLLLSVVACSSKLTVLPLEEKSEQVEMKQTDKIEKETKDENGQVQEVTSTGDIQSNQRELENENTISINKVDAESLVREHLGLGDNHFLHVEVDHEEGNKYVVHMYEIVNHEDSSHTATYGWYYVYKDSGKIEDMME</sequence>